<keyword evidence="4 7" id="KW-0833">Ubl conjugation pathway</keyword>
<evidence type="ECO:0000259" key="9">
    <source>
        <dbReference type="PROSITE" id="PS52048"/>
    </source>
</evidence>
<dbReference type="InterPro" id="IPR038765">
    <property type="entry name" value="Papain-like_cys_pep_sf"/>
</dbReference>
<evidence type="ECO:0000256" key="4">
    <source>
        <dbReference type="ARBA" id="ARBA00022786"/>
    </source>
</evidence>
<dbReference type="SUPFAM" id="SSF54001">
    <property type="entry name" value="Cysteine proteinases"/>
    <property type="match status" value="1"/>
</dbReference>
<dbReference type="GO" id="GO:0006511">
    <property type="term" value="P:ubiquitin-dependent protein catabolic process"/>
    <property type="evidence" value="ECO:0007669"/>
    <property type="project" value="UniProtKB-UniRule"/>
</dbReference>
<gene>
    <name evidence="10" type="ORF">BJ508DRAFT_229851</name>
</gene>
<reference evidence="10 11" key="1">
    <citation type="journal article" date="2018" name="Nat. Ecol. Evol.">
        <title>Pezizomycetes genomes reveal the molecular basis of ectomycorrhizal truffle lifestyle.</title>
        <authorList>
            <person name="Murat C."/>
            <person name="Payen T."/>
            <person name="Noel B."/>
            <person name="Kuo A."/>
            <person name="Morin E."/>
            <person name="Chen J."/>
            <person name="Kohler A."/>
            <person name="Krizsan K."/>
            <person name="Balestrini R."/>
            <person name="Da Silva C."/>
            <person name="Montanini B."/>
            <person name="Hainaut M."/>
            <person name="Levati E."/>
            <person name="Barry K.W."/>
            <person name="Belfiori B."/>
            <person name="Cichocki N."/>
            <person name="Clum A."/>
            <person name="Dockter R.B."/>
            <person name="Fauchery L."/>
            <person name="Guy J."/>
            <person name="Iotti M."/>
            <person name="Le Tacon F."/>
            <person name="Lindquist E.A."/>
            <person name="Lipzen A."/>
            <person name="Malagnac F."/>
            <person name="Mello A."/>
            <person name="Molinier V."/>
            <person name="Miyauchi S."/>
            <person name="Poulain J."/>
            <person name="Riccioni C."/>
            <person name="Rubini A."/>
            <person name="Sitrit Y."/>
            <person name="Splivallo R."/>
            <person name="Traeger S."/>
            <person name="Wang M."/>
            <person name="Zifcakova L."/>
            <person name="Wipf D."/>
            <person name="Zambonelli A."/>
            <person name="Paolocci F."/>
            <person name="Nowrousian M."/>
            <person name="Ottonello S."/>
            <person name="Baldrian P."/>
            <person name="Spatafora J.W."/>
            <person name="Henrissat B."/>
            <person name="Nagy L.G."/>
            <person name="Aury J.M."/>
            <person name="Wincker P."/>
            <person name="Grigoriev I.V."/>
            <person name="Bonfante P."/>
            <person name="Martin F.M."/>
        </authorList>
    </citation>
    <scope>NUCLEOTIDE SEQUENCE [LARGE SCALE GENOMIC DNA]</scope>
    <source>
        <strain evidence="10 11">RN42</strain>
    </source>
</reference>
<comment type="similarity">
    <text evidence="2 7 8">Belongs to the peptidase C12 family.</text>
</comment>
<dbReference type="PANTHER" id="PTHR10589:SF17">
    <property type="entry name" value="UBIQUITIN CARBOXYL-TERMINAL HYDROLASE"/>
    <property type="match status" value="1"/>
</dbReference>
<dbReference type="STRING" id="1160509.A0A3N4HVM2"/>
<dbReference type="FunFam" id="3.40.532.10:FF:000008">
    <property type="entry name" value="Ubiquitin carboxyl-terminal hydrolase"/>
    <property type="match status" value="1"/>
</dbReference>
<evidence type="ECO:0000256" key="8">
    <source>
        <dbReference type="RuleBase" id="RU361215"/>
    </source>
</evidence>
<dbReference type="GO" id="GO:0004843">
    <property type="term" value="F:cysteine-type deubiquitinase activity"/>
    <property type="evidence" value="ECO:0007669"/>
    <property type="project" value="UniProtKB-UniRule"/>
</dbReference>
<dbReference type="EMBL" id="ML119755">
    <property type="protein sequence ID" value="RPA75900.1"/>
    <property type="molecule type" value="Genomic_DNA"/>
</dbReference>
<sequence>MSSTDISSADGSLAAARAGSKKAFIPIECNPTVMSSLAHNLGLSPALSFHDVFSISDPELLAFVPRPALALLLVFPISEAVAKQRLEEDSKHPDYKGKGDEEPVVWFKQTIKNACGLMGLLHAICNGEAREQIETDSKLAVPGSPLEGFLKEAIPLDPFGRIHLLETSSTLESMHTSAATQGDTAAPDANDEVELHYVCFVKGKDGHLYELDGARNGPVDLGELGDEDVLGDKAREVVQGYIERGAGNVSFSLISLGAGFD</sequence>
<feature type="domain" description="UCH catalytic" evidence="9">
    <location>
        <begin position="23"/>
        <end position="258"/>
    </location>
</feature>
<dbReference type="OrthoDB" id="427186at2759"/>
<dbReference type="GO" id="GO:0016579">
    <property type="term" value="P:protein deubiquitination"/>
    <property type="evidence" value="ECO:0007669"/>
    <property type="project" value="TreeGrafter"/>
</dbReference>
<dbReference type="AlphaFoldDB" id="A0A3N4HVM2"/>
<dbReference type="PANTHER" id="PTHR10589">
    <property type="entry name" value="UBIQUITIN CARBOXYL-TERMINAL HYDROLASE"/>
    <property type="match status" value="1"/>
</dbReference>
<dbReference type="EC" id="3.4.19.12" evidence="8"/>
<dbReference type="Proteomes" id="UP000275078">
    <property type="component" value="Unassembled WGS sequence"/>
</dbReference>
<keyword evidence="3 7" id="KW-0645">Protease</keyword>
<organism evidence="10 11">
    <name type="scientific">Ascobolus immersus RN42</name>
    <dbReference type="NCBI Taxonomy" id="1160509"/>
    <lineage>
        <taxon>Eukaryota</taxon>
        <taxon>Fungi</taxon>
        <taxon>Dikarya</taxon>
        <taxon>Ascomycota</taxon>
        <taxon>Pezizomycotina</taxon>
        <taxon>Pezizomycetes</taxon>
        <taxon>Pezizales</taxon>
        <taxon>Ascobolaceae</taxon>
        <taxon>Ascobolus</taxon>
    </lineage>
</organism>
<dbReference type="InterPro" id="IPR036959">
    <property type="entry name" value="Peptidase_C12_UCH_sf"/>
</dbReference>
<evidence type="ECO:0000256" key="2">
    <source>
        <dbReference type="ARBA" id="ARBA00009326"/>
    </source>
</evidence>
<dbReference type="PRINTS" id="PR00707">
    <property type="entry name" value="UBCTHYDRLASE"/>
</dbReference>
<dbReference type="Gene3D" id="3.40.532.10">
    <property type="entry name" value="Peptidase C12, ubiquitin carboxyl-terminal hydrolase"/>
    <property type="match status" value="1"/>
</dbReference>
<accession>A0A3N4HVM2</accession>
<feature type="site" description="Transition state stabilizer" evidence="7">
    <location>
        <position position="109"/>
    </location>
</feature>
<dbReference type="PROSITE" id="PS52048">
    <property type="entry name" value="UCH_DOMAIN"/>
    <property type="match status" value="1"/>
</dbReference>
<evidence type="ECO:0000313" key="11">
    <source>
        <dbReference type="Proteomes" id="UP000275078"/>
    </source>
</evidence>
<dbReference type="CDD" id="cd09616">
    <property type="entry name" value="Peptidase_C12_UCH_L1_L3"/>
    <property type="match status" value="1"/>
</dbReference>
<feature type="active site" description="Nucleophile" evidence="7">
    <location>
        <position position="115"/>
    </location>
</feature>
<feature type="site" description="Important for enzyme activity" evidence="7">
    <location>
        <position position="212"/>
    </location>
</feature>
<evidence type="ECO:0000256" key="7">
    <source>
        <dbReference type="PROSITE-ProRule" id="PRU01393"/>
    </source>
</evidence>
<comment type="catalytic activity">
    <reaction evidence="1 7 8">
        <text>Thiol-dependent hydrolysis of ester, thioester, amide, peptide and isopeptide bonds formed by the C-terminal Gly of ubiquitin (a 76-residue protein attached to proteins as an intracellular targeting signal).</text>
        <dbReference type="EC" id="3.4.19.12"/>
    </reaction>
</comment>
<feature type="active site" description="Proton donor" evidence="7">
    <location>
        <position position="196"/>
    </location>
</feature>
<evidence type="ECO:0000256" key="1">
    <source>
        <dbReference type="ARBA" id="ARBA00000707"/>
    </source>
</evidence>
<proteinExistence type="inferred from homology"/>
<dbReference type="GO" id="GO:0005737">
    <property type="term" value="C:cytoplasm"/>
    <property type="evidence" value="ECO:0007669"/>
    <property type="project" value="TreeGrafter"/>
</dbReference>
<evidence type="ECO:0000256" key="6">
    <source>
        <dbReference type="ARBA" id="ARBA00022807"/>
    </source>
</evidence>
<keyword evidence="11" id="KW-1185">Reference proteome</keyword>
<evidence type="ECO:0000313" key="10">
    <source>
        <dbReference type="EMBL" id="RPA75900.1"/>
    </source>
</evidence>
<protein>
    <recommendedName>
        <fullName evidence="8">Ubiquitin carboxyl-terminal hydrolase</fullName>
        <ecNumber evidence="8">3.4.19.12</ecNumber>
    </recommendedName>
</protein>
<dbReference type="Pfam" id="PF01088">
    <property type="entry name" value="Peptidase_C12"/>
    <property type="match status" value="1"/>
</dbReference>
<evidence type="ECO:0000256" key="5">
    <source>
        <dbReference type="ARBA" id="ARBA00022801"/>
    </source>
</evidence>
<dbReference type="InterPro" id="IPR001578">
    <property type="entry name" value="Peptidase_C12_UCH"/>
</dbReference>
<keyword evidence="5 7" id="KW-0378">Hydrolase</keyword>
<keyword evidence="6 7" id="KW-0788">Thiol protease</keyword>
<name>A0A3N4HVM2_ASCIM</name>
<evidence type="ECO:0000256" key="3">
    <source>
        <dbReference type="ARBA" id="ARBA00022670"/>
    </source>
</evidence>